<dbReference type="FunFam" id="3.40.50.720:FF:000159">
    <property type="entry name" value="dTDP-4-dehydrorhamnose reductase"/>
    <property type="match status" value="1"/>
</dbReference>
<proteinExistence type="predicted"/>
<gene>
    <name evidence="2" type="primary">strL_2</name>
    <name evidence="2" type="ORF">SDC9_60620</name>
</gene>
<dbReference type="SUPFAM" id="SSF51735">
    <property type="entry name" value="NAD(P)-binding Rossmann-fold domains"/>
    <property type="match status" value="1"/>
</dbReference>
<dbReference type="InterPro" id="IPR005913">
    <property type="entry name" value="dTDP_dehydrorham_reduct"/>
</dbReference>
<evidence type="ECO:0000313" key="2">
    <source>
        <dbReference type="EMBL" id="MPM14258.1"/>
    </source>
</evidence>
<dbReference type="PANTHER" id="PTHR10491">
    <property type="entry name" value="DTDP-4-DEHYDRORHAMNOSE REDUCTASE"/>
    <property type="match status" value="1"/>
</dbReference>
<dbReference type="Gene3D" id="3.90.25.10">
    <property type="entry name" value="UDP-galactose 4-epimerase, domain 1"/>
    <property type="match status" value="1"/>
</dbReference>
<evidence type="ECO:0000259" key="1">
    <source>
        <dbReference type="Pfam" id="PF04321"/>
    </source>
</evidence>
<reference evidence="2" key="1">
    <citation type="submission" date="2019-08" db="EMBL/GenBank/DDBJ databases">
        <authorList>
            <person name="Kucharzyk K."/>
            <person name="Murdoch R.W."/>
            <person name="Higgins S."/>
            <person name="Loffler F."/>
        </authorList>
    </citation>
    <scope>NUCLEOTIDE SEQUENCE</scope>
</reference>
<dbReference type="EMBL" id="VSSQ01002249">
    <property type="protein sequence ID" value="MPM14258.1"/>
    <property type="molecule type" value="Genomic_DNA"/>
</dbReference>
<dbReference type="GO" id="GO:0019305">
    <property type="term" value="P:dTDP-rhamnose biosynthetic process"/>
    <property type="evidence" value="ECO:0007669"/>
    <property type="project" value="TreeGrafter"/>
</dbReference>
<feature type="domain" description="RmlD-like substrate binding" evidence="1">
    <location>
        <begin position="1"/>
        <end position="279"/>
    </location>
</feature>
<dbReference type="GO" id="GO:0008831">
    <property type="term" value="F:dTDP-4-dehydrorhamnose reductase activity"/>
    <property type="evidence" value="ECO:0007669"/>
    <property type="project" value="UniProtKB-EC"/>
</dbReference>
<dbReference type="InterPro" id="IPR029903">
    <property type="entry name" value="RmlD-like-bd"/>
</dbReference>
<dbReference type="InterPro" id="IPR036291">
    <property type="entry name" value="NAD(P)-bd_dom_sf"/>
</dbReference>
<accession>A0A644XEQ3</accession>
<sequence length="290" mass="31878">MKVLVTGVTGQLGYDVCRVLEARGIEHCGTSSAQLDITNETAVAAYLNAYRPGAVIHCAAYTSVDKAEGERERCFAVNEGGTRNLAQACKSVSAKLLYLSTDYVFPGKGEQAYNVTDPTGPQNVYGESKLAGENAVRETLSEYFIVRISWVFGINGKNFIKTMLRLAETHREINVVCDQIGSPTYTADLAPLLSDMIGTEKYGTYHATNEGLCSWSEFAQEIFRLSGKNTLAHSIPTSEYPTPATRPLNSRLSKASLDVGGFSRLPDWQNALHRYMQELSELKEKGLINR</sequence>
<dbReference type="Pfam" id="PF04321">
    <property type="entry name" value="RmlD_sub_bind"/>
    <property type="match status" value="1"/>
</dbReference>
<dbReference type="PANTHER" id="PTHR10491:SF4">
    <property type="entry name" value="METHIONINE ADENOSYLTRANSFERASE 2 SUBUNIT BETA"/>
    <property type="match status" value="1"/>
</dbReference>
<organism evidence="2">
    <name type="scientific">bioreactor metagenome</name>
    <dbReference type="NCBI Taxonomy" id="1076179"/>
    <lineage>
        <taxon>unclassified sequences</taxon>
        <taxon>metagenomes</taxon>
        <taxon>ecological metagenomes</taxon>
    </lineage>
</organism>
<dbReference type="EC" id="1.1.1.133" evidence="2"/>
<dbReference type="NCBIfam" id="TIGR01214">
    <property type="entry name" value="rmlD"/>
    <property type="match status" value="1"/>
</dbReference>
<dbReference type="CDD" id="cd05254">
    <property type="entry name" value="dTDP_HR_like_SDR_e"/>
    <property type="match status" value="1"/>
</dbReference>
<protein>
    <submittedName>
        <fullName evidence="2">dTDP-4-dehydrorhamnose reductase</fullName>
        <ecNumber evidence="2">1.1.1.133</ecNumber>
    </submittedName>
</protein>
<comment type="caution">
    <text evidence="2">The sequence shown here is derived from an EMBL/GenBank/DDBJ whole genome shotgun (WGS) entry which is preliminary data.</text>
</comment>
<dbReference type="GO" id="GO:0005829">
    <property type="term" value="C:cytosol"/>
    <property type="evidence" value="ECO:0007669"/>
    <property type="project" value="TreeGrafter"/>
</dbReference>
<name>A0A644XEQ3_9ZZZZ</name>
<dbReference type="AlphaFoldDB" id="A0A644XEQ3"/>
<keyword evidence="2" id="KW-0560">Oxidoreductase</keyword>
<dbReference type="Gene3D" id="3.40.50.720">
    <property type="entry name" value="NAD(P)-binding Rossmann-like Domain"/>
    <property type="match status" value="1"/>
</dbReference>